<evidence type="ECO:0000313" key="3">
    <source>
        <dbReference type="Proteomes" id="UP001209540"/>
    </source>
</evidence>
<accession>A0AAD5K6G0</accession>
<dbReference type="EMBL" id="JAIXMP010000006">
    <property type="protein sequence ID" value="KAI9271668.1"/>
    <property type="molecule type" value="Genomic_DNA"/>
</dbReference>
<dbReference type="EMBL" id="JAIXMP010000006">
    <property type="protein sequence ID" value="KAI9271666.1"/>
    <property type="molecule type" value="Genomic_DNA"/>
</dbReference>
<gene>
    <name evidence="1" type="ORF">BDA99DRAFT_569479</name>
    <name evidence="2" type="ORF">BDA99DRAFT_602439</name>
</gene>
<organism evidence="1 3">
    <name type="scientific">Phascolomyces articulosus</name>
    <dbReference type="NCBI Taxonomy" id="60185"/>
    <lineage>
        <taxon>Eukaryota</taxon>
        <taxon>Fungi</taxon>
        <taxon>Fungi incertae sedis</taxon>
        <taxon>Mucoromycota</taxon>
        <taxon>Mucoromycotina</taxon>
        <taxon>Mucoromycetes</taxon>
        <taxon>Mucorales</taxon>
        <taxon>Lichtheimiaceae</taxon>
        <taxon>Phascolomyces</taxon>
    </lineage>
</organism>
<sequence>MTDAAFDYPPHKDIKTTTKQYRKENHTLRTDAVNGVKILKACRPNLEVDPILWIPMTKKERSRCIRWRIVGRLPGGKSKTCITCKRAILTKKHVITCLRLHHRLNIPRQKTDDPISSFLNNLPKSKPTSPFKIQQLQNKWPKLCQLLAELDYHQHPTSSIQQYLDPEPGKVLLQWIEPPPPPETDQHMNYYNTFFVLFPSPLYLFPVSQQGFF</sequence>
<keyword evidence="3" id="KW-1185">Reference proteome</keyword>
<reference evidence="1" key="1">
    <citation type="journal article" date="2022" name="IScience">
        <title>Evolution of zygomycete secretomes and the origins of terrestrial fungal ecologies.</title>
        <authorList>
            <person name="Chang Y."/>
            <person name="Wang Y."/>
            <person name="Mondo S."/>
            <person name="Ahrendt S."/>
            <person name="Andreopoulos W."/>
            <person name="Barry K."/>
            <person name="Beard J."/>
            <person name="Benny G.L."/>
            <person name="Blankenship S."/>
            <person name="Bonito G."/>
            <person name="Cuomo C."/>
            <person name="Desiro A."/>
            <person name="Gervers K.A."/>
            <person name="Hundley H."/>
            <person name="Kuo A."/>
            <person name="LaButti K."/>
            <person name="Lang B.F."/>
            <person name="Lipzen A."/>
            <person name="O'Donnell K."/>
            <person name="Pangilinan J."/>
            <person name="Reynolds N."/>
            <person name="Sandor L."/>
            <person name="Smith M.E."/>
            <person name="Tsang A."/>
            <person name="Grigoriev I.V."/>
            <person name="Stajich J.E."/>
            <person name="Spatafora J.W."/>
        </authorList>
    </citation>
    <scope>NUCLEOTIDE SEQUENCE</scope>
    <source>
        <strain evidence="1">RSA 2281</strain>
    </source>
</reference>
<protein>
    <submittedName>
        <fullName evidence="1">Uncharacterized protein</fullName>
    </submittedName>
</protein>
<evidence type="ECO:0000313" key="1">
    <source>
        <dbReference type="EMBL" id="KAI9271666.1"/>
    </source>
</evidence>
<dbReference type="Proteomes" id="UP001209540">
    <property type="component" value="Unassembled WGS sequence"/>
</dbReference>
<reference evidence="1" key="2">
    <citation type="submission" date="2023-02" db="EMBL/GenBank/DDBJ databases">
        <authorList>
            <consortium name="DOE Joint Genome Institute"/>
            <person name="Mondo S.J."/>
            <person name="Chang Y."/>
            <person name="Wang Y."/>
            <person name="Ahrendt S."/>
            <person name="Andreopoulos W."/>
            <person name="Barry K."/>
            <person name="Beard J."/>
            <person name="Benny G.L."/>
            <person name="Blankenship S."/>
            <person name="Bonito G."/>
            <person name="Cuomo C."/>
            <person name="Desiro A."/>
            <person name="Gervers K.A."/>
            <person name="Hundley H."/>
            <person name="Kuo A."/>
            <person name="LaButti K."/>
            <person name="Lang B.F."/>
            <person name="Lipzen A."/>
            <person name="O'Donnell K."/>
            <person name="Pangilinan J."/>
            <person name="Reynolds N."/>
            <person name="Sandor L."/>
            <person name="Smith M.W."/>
            <person name="Tsang A."/>
            <person name="Grigoriev I.V."/>
            <person name="Stajich J.E."/>
            <person name="Spatafora J.W."/>
        </authorList>
    </citation>
    <scope>NUCLEOTIDE SEQUENCE</scope>
    <source>
        <strain evidence="1">RSA 2281</strain>
    </source>
</reference>
<dbReference type="AlphaFoldDB" id="A0AAD5K6G0"/>
<name>A0AAD5K6G0_9FUNG</name>
<comment type="caution">
    <text evidence="1">The sequence shown here is derived from an EMBL/GenBank/DDBJ whole genome shotgun (WGS) entry which is preliminary data.</text>
</comment>
<evidence type="ECO:0000313" key="2">
    <source>
        <dbReference type="EMBL" id="KAI9271668.1"/>
    </source>
</evidence>
<proteinExistence type="predicted"/>